<proteinExistence type="predicted"/>
<dbReference type="EMBL" id="MCRM02000003">
    <property type="protein sequence ID" value="PNV76159.1"/>
    <property type="molecule type" value="Genomic_DNA"/>
</dbReference>
<reference evidence="1" key="1">
    <citation type="submission" date="2018-01" db="EMBL/GenBank/DDBJ databases">
        <title>Genomic characterization of Leptospira inadai serogroup Lyme isolated from captured rat in Brazil and comparative analysis with human reference strain.</title>
        <authorList>
            <person name="Moreno L.Z."/>
            <person name="Loureiro A.P."/>
            <person name="Miraglia F."/>
            <person name="Kremer F.S."/>
            <person name="Eslabao M.R."/>
            <person name="Dellagostin O.A."/>
            <person name="Lilenbaum W."/>
            <person name="Moreno A.M."/>
        </authorList>
    </citation>
    <scope>NUCLEOTIDE SEQUENCE [LARGE SCALE GENOMIC DNA]</scope>
    <source>
        <strain evidence="1">M34/99</strain>
    </source>
</reference>
<name>A0ABX4YLX6_9LEPT</name>
<sequence>MFARVSKFFEKIRIIPVLIAVILGGSKMTFAQSQPVVYGNPITLEQAKKVMAAAEAEAKKNNWLMAIAIVDAGGNLVLFQKLDGTQLGSIEVAKLKASTANNFKRPSKSLEEAIANGGIGLRILAIQGIAPLEGGELILMDGKIIGAIGVSGAQSTQDGQVARAGVAALKQ</sequence>
<dbReference type="InterPro" id="IPR005624">
    <property type="entry name" value="PduO/GlcC-like"/>
</dbReference>
<evidence type="ECO:0000313" key="1">
    <source>
        <dbReference type="EMBL" id="PNV76159.1"/>
    </source>
</evidence>
<dbReference type="RefSeq" id="WP_010415759.1">
    <property type="nucleotide sequence ID" value="NZ_MCRM02000003.1"/>
</dbReference>
<accession>A0ABX4YLX6</accession>
<comment type="caution">
    <text evidence="1">The sequence shown here is derived from an EMBL/GenBank/DDBJ whole genome shotgun (WGS) entry which is preliminary data.</text>
</comment>
<dbReference type="PANTHER" id="PTHR34309">
    <property type="entry name" value="SLR1406 PROTEIN"/>
    <property type="match status" value="1"/>
</dbReference>
<dbReference type="PANTHER" id="PTHR34309:SF1">
    <property type="entry name" value="PROTEIN GLCG"/>
    <property type="match status" value="1"/>
</dbReference>
<evidence type="ECO:0000313" key="2">
    <source>
        <dbReference type="Proteomes" id="UP000094669"/>
    </source>
</evidence>
<dbReference type="Pfam" id="PF03928">
    <property type="entry name" value="HbpS-like"/>
    <property type="match status" value="1"/>
</dbReference>
<dbReference type="Gene3D" id="3.30.450.150">
    <property type="entry name" value="Haem-degrading domain"/>
    <property type="match status" value="1"/>
</dbReference>
<organism evidence="1 2">
    <name type="scientific">Leptospira inadai serovar Lyme</name>
    <dbReference type="NCBI Taxonomy" id="293084"/>
    <lineage>
        <taxon>Bacteria</taxon>
        <taxon>Pseudomonadati</taxon>
        <taxon>Spirochaetota</taxon>
        <taxon>Spirochaetia</taxon>
        <taxon>Leptospirales</taxon>
        <taxon>Leptospiraceae</taxon>
        <taxon>Leptospira</taxon>
    </lineage>
</organism>
<dbReference type="InterPro" id="IPR038084">
    <property type="entry name" value="PduO/GlcC-like_sf"/>
</dbReference>
<keyword evidence="2" id="KW-1185">Reference proteome</keyword>
<dbReference type="SUPFAM" id="SSF143744">
    <property type="entry name" value="GlcG-like"/>
    <property type="match status" value="1"/>
</dbReference>
<protein>
    <submittedName>
        <fullName evidence="1">Heme-binding protein</fullName>
    </submittedName>
</protein>
<gene>
    <name evidence="1" type="ORF">BES34_003885</name>
</gene>
<dbReference type="Proteomes" id="UP000094669">
    <property type="component" value="Unassembled WGS sequence"/>
</dbReference>
<dbReference type="InterPro" id="IPR052517">
    <property type="entry name" value="GlcG_carb_metab_protein"/>
</dbReference>